<protein>
    <submittedName>
        <fullName evidence="2">Uncharacterized protein</fullName>
    </submittedName>
</protein>
<dbReference type="EMBL" id="JBDJPC010000013">
    <property type="protein sequence ID" value="KAL1488822.1"/>
    <property type="molecule type" value="Genomic_DNA"/>
</dbReference>
<organism evidence="2 3">
    <name type="scientific">Hypothenemus hampei</name>
    <name type="common">Coffee berry borer</name>
    <dbReference type="NCBI Taxonomy" id="57062"/>
    <lineage>
        <taxon>Eukaryota</taxon>
        <taxon>Metazoa</taxon>
        <taxon>Ecdysozoa</taxon>
        <taxon>Arthropoda</taxon>
        <taxon>Hexapoda</taxon>
        <taxon>Insecta</taxon>
        <taxon>Pterygota</taxon>
        <taxon>Neoptera</taxon>
        <taxon>Endopterygota</taxon>
        <taxon>Coleoptera</taxon>
        <taxon>Polyphaga</taxon>
        <taxon>Cucujiformia</taxon>
        <taxon>Curculionidae</taxon>
        <taxon>Scolytinae</taxon>
        <taxon>Hypothenemus</taxon>
    </lineage>
</organism>
<keyword evidence="3" id="KW-1185">Reference proteome</keyword>
<dbReference type="Proteomes" id="UP001566132">
    <property type="component" value="Unassembled WGS sequence"/>
</dbReference>
<feature type="compositionally biased region" description="Low complexity" evidence="1">
    <location>
        <begin position="26"/>
        <end position="47"/>
    </location>
</feature>
<proteinExistence type="predicted"/>
<evidence type="ECO:0000313" key="3">
    <source>
        <dbReference type="Proteomes" id="UP001566132"/>
    </source>
</evidence>
<accession>A0ABD1E4E7</accession>
<reference evidence="2 3" key="1">
    <citation type="submission" date="2024-05" db="EMBL/GenBank/DDBJ databases">
        <title>Genetic variation in Jamaican populations of the coffee berry borer (Hypothenemus hampei).</title>
        <authorList>
            <person name="Errbii M."/>
            <person name="Myrie A."/>
        </authorList>
    </citation>
    <scope>NUCLEOTIDE SEQUENCE [LARGE SCALE GENOMIC DNA]</scope>
    <source>
        <strain evidence="2">JA-Hopewell-2020-01-JO</strain>
        <tissue evidence="2">Whole body</tissue>
    </source>
</reference>
<feature type="region of interest" description="Disordered" evidence="1">
    <location>
        <begin position="1"/>
        <end position="47"/>
    </location>
</feature>
<comment type="caution">
    <text evidence="2">The sequence shown here is derived from an EMBL/GenBank/DDBJ whole genome shotgun (WGS) entry which is preliminary data.</text>
</comment>
<gene>
    <name evidence="2" type="ORF">ABEB36_014618</name>
</gene>
<dbReference type="AlphaFoldDB" id="A0ABD1E4E7"/>
<sequence>MVKNMQSPMERSPYVVPVPSPSPQLSHASSEPFSPSSFQASPSQDSDILYQALQGTYSNQDI</sequence>
<evidence type="ECO:0000313" key="2">
    <source>
        <dbReference type="EMBL" id="KAL1488822.1"/>
    </source>
</evidence>
<name>A0ABD1E4E7_HYPHA</name>
<evidence type="ECO:0000256" key="1">
    <source>
        <dbReference type="SAM" id="MobiDB-lite"/>
    </source>
</evidence>